<protein>
    <submittedName>
        <fullName evidence="1">Uncharacterized protein</fullName>
    </submittedName>
</protein>
<sequence>MLESVFFVFAVIIPIIKKREEKTLITENYMKFLCKCTDTSIAHNSMLFFLFLQNFCLCKCSGRSFLFSLCWSCGFIQPVETLFLLPC</sequence>
<reference evidence="1" key="1">
    <citation type="submission" date="2014-11" db="EMBL/GenBank/DDBJ databases">
        <authorList>
            <person name="Amaro Gonzalez C."/>
        </authorList>
    </citation>
    <scope>NUCLEOTIDE SEQUENCE</scope>
</reference>
<name>A0A0E9X1U8_ANGAN</name>
<reference evidence="1" key="2">
    <citation type="journal article" date="2015" name="Fish Shellfish Immunol.">
        <title>Early steps in the European eel (Anguilla anguilla)-Vibrio vulnificus interaction in the gills: Role of the RtxA13 toxin.</title>
        <authorList>
            <person name="Callol A."/>
            <person name="Pajuelo D."/>
            <person name="Ebbesson L."/>
            <person name="Teles M."/>
            <person name="MacKenzie S."/>
            <person name="Amaro C."/>
        </authorList>
    </citation>
    <scope>NUCLEOTIDE SEQUENCE</scope>
</reference>
<evidence type="ECO:0000313" key="1">
    <source>
        <dbReference type="EMBL" id="JAH96554.1"/>
    </source>
</evidence>
<accession>A0A0E9X1U8</accession>
<proteinExistence type="predicted"/>
<organism evidence="1">
    <name type="scientific">Anguilla anguilla</name>
    <name type="common">European freshwater eel</name>
    <name type="synonym">Muraena anguilla</name>
    <dbReference type="NCBI Taxonomy" id="7936"/>
    <lineage>
        <taxon>Eukaryota</taxon>
        <taxon>Metazoa</taxon>
        <taxon>Chordata</taxon>
        <taxon>Craniata</taxon>
        <taxon>Vertebrata</taxon>
        <taxon>Euteleostomi</taxon>
        <taxon>Actinopterygii</taxon>
        <taxon>Neopterygii</taxon>
        <taxon>Teleostei</taxon>
        <taxon>Anguilliformes</taxon>
        <taxon>Anguillidae</taxon>
        <taxon>Anguilla</taxon>
    </lineage>
</organism>
<dbReference type="AlphaFoldDB" id="A0A0E9X1U8"/>
<dbReference type="EMBL" id="GBXM01012023">
    <property type="protein sequence ID" value="JAH96554.1"/>
    <property type="molecule type" value="Transcribed_RNA"/>
</dbReference>